<dbReference type="AlphaFoldDB" id="A0A0K2GBS0"/>
<dbReference type="KEGG" id="nmv:NITMOv2_1981"/>
<evidence type="ECO:0000313" key="2">
    <source>
        <dbReference type="Proteomes" id="UP000069205"/>
    </source>
</evidence>
<organism evidence="1 2">
    <name type="scientific">Nitrospira moscoviensis</name>
    <dbReference type="NCBI Taxonomy" id="42253"/>
    <lineage>
        <taxon>Bacteria</taxon>
        <taxon>Pseudomonadati</taxon>
        <taxon>Nitrospirota</taxon>
        <taxon>Nitrospiria</taxon>
        <taxon>Nitrospirales</taxon>
        <taxon>Nitrospiraceae</taxon>
        <taxon>Nitrospira</taxon>
    </lineage>
</organism>
<evidence type="ECO:0000313" key="1">
    <source>
        <dbReference type="EMBL" id="ALA58398.1"/>
    </source>
</evidence>
<reference evidence="1 2" key="1">
    <citation type="journal article" date="2015" name="Proc. Natl. Acad. Sci. U.S.A.">
        <title>Expanded metabolic versatility of ubiquitous nitrite-oxidizing bacteria from the genus Nitrospira.</title>
        <authorList>
            <person name="Koch H."/>
            <person name="Lucker S."/>
            <person name="Albertsen M."/>
            <person name="Kitzinger K."/>
            <person name="Herbold C."/>
            <person name="Spieck E."/>
            <person name="Nielsen P.H."/>
            <person name="Wagner M."/>
            <person name="Daims H."/>
        </authorList>
    </citation>
    <scope>NUCLEOTIDE SEQUENCE [LARGE SCALE GENOMIC DNA]</scope>
    <source>
        <strain evidence="1 2">NSP M-1</strain>
    </source>
</reference>
<proteinExistence type="predicted"/>
<accession>A0A0K2GBS0</accession>
<dbReference type="EMBL" id="CP011801">
    <property type="protein sequence ID" value="ALA58398.1"/>
    <property type="molecule type" value="Genomic_DNA"/>
</dbReference>
<name>A0A0K2GBS0_NITMO</name>
<protein>
    <submittedName>
        <fullName evidence="1">Uncharacterized protein</fullName>
    </submittedName>
</protein>
<dbReference type="PATRIC" id="fig|42253.5.peg.1952"/>
<keyword evidence="2" id="KW-1185">Reference proteome</keyword>
<dbReference type="RefSeq" id="WP_053379569.1">
    <property type="nucleotide sequence ID" value="NZ_CP011801.1"/>
</dbReference>
<dbReference type="Proteomes" id="UP000069205">
    <property type="component" value="Chromosome"/>
</dbReference>
<gene>
    <name evidence="1" type="ORF">NITMOv2_1981</name>
</gene>
<sequence length="419" mass="47091">MTPEEARAHYNFLLTLCIRKAESFGPMAFAFIKDHSYPTAGLTPEEQFNLLMAITDAFADEPKRYGHKLDCLHKALEIFPKTVFYDPAVARQIQQEIQRLTTELDFYNAALKPDRPKAGDAAARQRIIVETDMPDYFFSIAQQRAAEYYQQKYRLSKEAKIAQHFAGRTRTFEPNNPAVQKEFPGACAPFVQARTGAWHVMLPFDLKISRTPDDPLDAGLRIWYAKTGYSFPLRYEMGRLVSYYDDQVLDLDMTDEHLLFVSVSPLKEQNVGAVERAMSPELPFDIGLPRAYLEGTNTLGPYVQVSCNIKVWFDAASVSLLIQGAPDLHEYGLQGGAGLLTRTYATEKTPAYAGAGAQPWQRGLSFNFINMHLQLLPDVTAAVVPANTPLFSFYPVLARGQYQLEDARSLTPRNPSHGS</sequence>
<dbReference type="STRING" id="42253.NITMOv2_1981"/>